<sequence>MPVPSLKAKDYKSDIKPVWCPGCGHFAVLAALTKAMAHLGLIKENVAVVSGIGCSSRLPAYIDSYGFHGIHGRALAAASGLKAARPDLTVVVAGGDGDGFSIGGNHFLHACRRNMDMTYIVMDNEVYGMTKGQASPTTKPNWDKSKLTPHGTGIPCFNPAAIALAAGAGFIARAFAGNPSDLTKVLVEAIEYPGFAFIQVLSGCVTFRPDQKAWKEQVHPFINDVPTEDRIKAAQIIQADDGLATGVIYATPIPVWQPENIKSREVAELEEEFCL</sequence>
<dbReference type="GO" id="GO:0044281">
    <property type="term" value="P:small molecule metabolic process"/>
    <property type="evidence" value="ECO:0007669"/>
    <property type="project" value="UniProtKB-ARBA"/>
</dbReference>
<evidence type="ECO:0000259" key="2">
    <source>
        <dbReference type="Pfam" id="PF02775"/>
    </source>
</evidence>
<dbReference type="RefSeq" id="WP_069004932.1">
    <property type="nucleotide sequence ID" value="NZ_LVJW01000003.1"/>
</dbReference>
<dbReference type="Gene3D" id="3.40.50.970">
    <property type="match status" value="1"/>
</dbReference>
<name>A0A1E2URH5_9GAMM</name>
<proteinExistence type="predicted"/>
<comment type="caution">
    <text evidence="3">The sequence shown here is derived from an EMBL/GenBank/DDBJ whole genome shotgun (WGS) entry which is preliminary data.</text>
</comment>
<gene>
    <name evidence="3" type="ORF">A3196_10560</name>
</gene>
<dbReference type="OrthoDB" id="9775140at2"/>
<dbReference type="SUPFAM" id="SSF52518">
    <property type="entry name" value="Thiamin diphosphate-binding fold (THDP-binding)"/>
    <property type="match status" value="1"/>
</dbReference>
<keyword evidence="1" id="KW-0560">Oxidoreductase</keyword>
<evidence type="ECO:0000313" key="4">
    <source>
        <dbReference type="Proteomes" id="UP000094849"/>
    </source>
</evidence>
<dbReference type="EMBL" id="LVJZ01000003">
    <property type="protein sequence ID" value="ODB97165.1"/>
    <property type="molecule type" value="Genomic_DNA"/>
</dbReference>
<dbReference type="GO" id="GO:0045333">
    <property type="term" value="P:cellular respiration"/>
    <property type="evidence" value="ECO:0007669"/>
    <property type="project" value="UniProtKB-ARBA"/>
</dbReference>
<evidence type="ECO:0000313" key="3">
    <source>
        <dbReference type="EMBL" id="ODB97165.1"/>
    </source>
</evidence>
<dbReference type="STRING" id="1818881.A3196_10560"/>
<feature type="domain" description="Thiamine pyrophosphate enzyme TPP-binding" evidence="2">
    <location>
        <begin position="52"/>
        <end position="200"/>
    </location>
</feature>
<accession>A0A1E2URH5</accession>
<dbReference type="PANTHER" id="PTHR48084:SF4">
    <property type="entry name" value="2-OXOGLUTARATE OXIDOREDUCTASE SUBUNIT KORB"/>
    <property type="match status" value="1"/>
</dbReference>
<reference evidence="3 4" key="1">
    <citation type="submission" date="2016-03" db="EMBL/GenBank/DDBJ databases">
        <title>Chemosynthetic sulphur-oxidizing symbionts of marine invertebrate animals are capable of nitrogen fixation.</title>
        <authorList>
            <person name="Petersen J.M."/>
            <person name="Kemper A."/>
            <person name="Gruber-Vodicka H."/>
            <person name="Cardini U."/>
            <person name="Geest Mvander."/>
            <person name="Kleiner M."/>
            <person name="Bulgheresi S."/>
            <person name="Fussmann M."/>
            <person name="Herbold C."/>
            <person name="Seah B.K.B."/>
            <person name="Antony C.Paul."/>
            <person name="Liu D."/>
            <person name="Belitz A."/>
            <person name="Weber M."/>
        </authorList>
    </citation>
    <scope>NUCLEOTIDE SEQUENCE [LARGE SCALE GENOMIC DNA]</scope>
    <source>
        <strain evidence="3">G_D</strain>
    </source>
</reference>
<dbReference type="Pfam" id="PF02775">
    <property type="entry name" value="TPP_enzyme_C"/>
    <property type="match status" value="1"/>
</dbReference>
<protein>
    <submittedName>
        <fullName evidence="3">2-oxoglutarate synthase</fullName>
    </submittedName>
</protein>
<organism evidence="3 4">
    <name type="scientific">Candidatus Thiodiazotropha endoloripes</name>
    <dbReference type="NCBI Taxonomy" id="1818881"/>
    <lineage>
        <taxon>Bacteria</taxon>
        <taxon>Pseudomonadati</taxon>
        <taxon>Pseudomonadota</taxon>
        <taxon>Gammaproteobacteria</taxon>
        <taxon>Chromatiales</taxon>
        <taxon>Sedimenticolaceae</taxon>
        <taxon>Candidatus Thiodiazotropha</taxon>
    </lineage>
</organism>
<dbReference type="InterPro" id="IPR051457">
    <property type="entry name" value="2-oxoacid:Fd_oxidoreductase"/>
</dbReference>
<dbReference type="PANTHER" id="PTHR48084">
    <property type="entry name" value="2-OXOGLUTARATE OXIDOREDUCTASE SUBUNIT KORB-RELATED"/>
    <property type="match status" value="1"/>
</dbReference>
<keyword evidence="4" id="KW-1185">Reference proteome</keyword>
<dbReference type="AlphaFoldDB" id="A0A1E2URH5"/>
<dbReference type="InterPro" id="IPR011766">
    <property type="entry name" value="TPP_enzyme_TPP-bd"/>
</dbReference>
<dbReference type="InterPro" id="IPR029061">
    <property type="entry name" value="THDP-binding"/>
</dbReference>
<dbReference type="GO" id="GO:0030976">
    <property type="term" value="F:thiamine pyrophosphate binding"/>
    <property type="evidence" value="ECO:0007669"/>
    <property type="project" value="InterPro"/>
</dbReference>
<dbReference type="CDD" id="cd03375">
    <property type="entry name" value="TPP_OGFOR"/>
    <property type="match status" value="1"/>
</dbReference>
<evidence type="ECO:0000256" key="1">
    <source>
        <dbReference type="ARBA" id="ARBA00023002"/>
    </source>
</evidence>
<dbReference type="GO" id="GO:0016625">
    <property type="term" value="F:oxidoreductase activity, acting on the aldehyde or oxo group of donors, iron-sulfur protein as acceptor"/>
    <property type="evidence" value="ECO:0007669"/>
    <property type="project" value="UniProtKB-ARBA"/>
</dbReference>
<dbReference type="Proteomes" id="UP000094849">
    <property type="component" value="Unassembled WGS sequence"/>
</dbReference>